<evidence type="ECO:0000313" key="14">
    <source>
        <dbReference type="Proteomes" id="UP000472267"/>
    </source>
</evidence>
<dbReference type="GO" id="GO:0031491">
    <property type="term" value="F:nucleosome binding"/>
    <property type="evidence" value="ECO:0007669"/>
    <property type="project" value="TreeGrafter"/>
</dbReference>
<feature type="compositionally biased region" description="Polar residues" evidence="10">
    <location>
        <begin position="440"/>
        <end position="451"/>
    </location>
</feature>
<evidence type="ECO:0000256" key="8">
    <source>
        <dbReference type="PROSITE-ProRule" id="PRU00146"/>
    </source>
</evidence>
<dbReference type="CDD" id="cd15574">
    <property type="entry name" value="PHD_AF10_AF17"/>
    <property type="match status" value="1"/>
</dbReference>
<feature type="compositionally biased region" description="Basic and acidic residues" evidence="10">
    <location>
        <begin position="492"/>
        <end position="502"/>
    </location>
</feature>
<keyword evidence="9" id="KW-0175">Coiled coil</keyword>
<feature type="region of interest" description="Disordered" evidence="10">
    <location>
        <begin position="416"/>
        <end position="572"/>
    </location>
</feature>
<name>A0A672FBT7_SALFA</name>
<evidence type="ECO:0000256" key="5">
    <source>
        <dbReference type="ARBA" id="ARBA00022771"/>
    </source>
</evidence>
<comment type="subcellular location">
    <subcellularLocation>
        <location evidence="1">Nucleus</location>
    </subcellularLocation>
</comment>
<dbReference type="GO" id="GO:0008270">
    <property type="term" value="F:zinc ion binding"/>
    <property type="evidence" value="ECO:0007669"/>
    <property type="project" value="UniProtKB-KW"/>
</dbReference>
<proteinExistence type="predicted"/>
<dbReference type="Ensembl" id="ENSSFAT00005004577.1">
    <property type="protein sequence ID" value="ENSSFAP00005004291.1"/>
    <property type="gene ID" value="ENSSFAG00005002852.1"/>
</dbReference>
<dbReference type="OMA" id="EKHPAHH"/>
<dbReference type="PROSITE" id="PS50016">
    <property type="entry name" value="ZF_PHD_2"/>
    <property type="match status" value="1"/>
</dbReference>
<feature type="compositionally biased region" description="Low complexity" evidence="10">
    <location>
        <begin position="283"/>
        <end position="298"/>
    </location>
</feature>
<dbReference type="FunFam" id="3.30.40.10:FF:000042">
    <property type="entry name" value="protein AF-10 isoform X1"/>
    <property type="match status" value="1"/>
</dbReference>
<feature type="compositionally biased region" description="Basic residues" evidence="10">
    <location>
        <begin position="213"/>
        <end position="235"/>
    </location>
</feature>
<dbReference type="InterPro" id="IPR034732">
    <property type="entry name" value="EPHD"/>
</dbReference>
<dbReference type="InterPro" id="IPR011011">
    <property type="entry name" value="Znf_FYVE_PHD"/>
</dbReference>
<dbReference type="InterPro" id="IPR050701">
    <property type="entry name" value="Histone_Mod_Regulator"/>
</dbReference>
<protein>
    <recommendedName>
        <fullName evidence="15">MLLT6, PHD finger containing</fullName>
    </recommendedName>
</protein>
<dbReference type="AlphaFoldDB" id="A0A672FBT7"/>
<dbReference type="PANTHER" id="PTHR13793:SF90">
    <property type="entry name" value="PROTEIN AF-17"/>
    <property type="match status" value="1"/>
</dbReference>
<keyword evidence="4" id="KW-0677">Repeat</keyword>
<dbReference type="InterPro" id="IPR019787">
    <property type="entry name" value="Znf_PHD-finger"/>
</dbReference>
<keyword evidence="14" id="KW-1185">Reference proteome</keyword>
<evidence type="ECO:0008006" key="15">
    <source>
        <dbReference type="Google" id="ProtNLM"/>
    </source>
</evidence>
<gene>
    <name evidence="13" type="primary">mllt6</name>
</gene>
<feature type="coiled-coil region" evidence="9">
    <location>
        <begin position="744"/>
        <end position="778"/>
    </location>
</feature>
<evidence type="ECO:0000256" key="9">
    <source>
        <dbReference type="SAM" id="Coils"/>
    </source>
</evidence>
<evidence type="ECO:0000256" key="10">
    <source>
        <dbReference type="SAM" id="MobiDB-lite"/>
    </source>
</evidence>
<dbReference type="PROSITE" id="PS01359">
    <property type="entry name" value="ZF_PHD_1"/>
    <property type="match status" value="1"/>
</dbReference>
<dbReference type="Proteomes" id="UP000472267">
    <property type="component" value="Chromosome 6"/>
</dbReference>
<evidence type="ECO:0000256" key="4">
    <source>
        <dbReference type="ARBA" id="ARBA00022737"/>
    </source>
</evidence>
<feature type="compositionally biased region" description="Basic residues" evidence="10">
    <location>
        <begin position="269"/>
        <end position="282"/>
    </location>
</feature>
<dbReference type="Gene3D" id="3.30.40.10">
    <property type="entry name" value="Zinc/RING finger domain, C3HC4 (zinc finger)"/>
    <property type="match status" value="2"/>
</dbReference>
<evidence type="ECO:0000259" key="12">
    <source>
        <dbReference type="PROSITE" id="PS51805"/>
    </source>
</evidence>
<evidence type="ECO:0000256" key="3">
    <source>
        <dbReference type="ARBA" id="ARBA00022723"/>
    </source>
</evidence>
<feature type="compositionally biased region" description="Low complexity" evidence="10">
    <location>
        <begin position="191"/>
        <end position="210"/>
    </location>
</feature>
<sequence length="1107" mass="118201">MREMVGGCCVCSDERGWAENPLVYCDGHGCSVAVHQACYGIVQVPTGPWFCRKCESQERAARVRCELCPHKDGALKRTDSGGWAHVVCALYIPEVQFANVLTMEPIILQYVPHERYIKTCYICEDHGRESKAACGACMTCNRQGCRQAFHVTCAQMAGLLCEEEGPEADNVKYCGYCKHHYNKMQKKLRSTENSSSSFSHSRGRSSSPSQDKQHHHHRQRKSHKDKIRQKERHKKSSDSLSSSVTSSSIEKISSSHHGSSSKDGEGKSKKLSSHSHSHRSKKTGSTGKSCSSSSCSSSPFNTGGSLSSTQDFHQFSTSSRLDRDHDRGGDDHSGEERKERHRRQAVLQDEDEEDDKEDKDEEEDEEEDEDCKYHKPPALTPADGPLAGSQGHDRSEGTSSPFENKVTISTFGSIMRITSSSGLGGGKIRKISAPGDYKSSKSLCKPSQLSTPPILEEAEPERSATPPALPRERRHRGGKKSRHGPGRPRGSKNRDRRAEEDHHHHHHHHPAAPPPPPPPSLTSSSLYPSPSPMPHPAFPSTLPPSTTASTSSSASSSASSTSTSSAGSFSTSRGNSLLGSGIYSGLKEPLSLGGGVCSTALSLGGGVCSTALSSGLLSSHTASLSLPAASAASNTQVSYGLTSSQTFSSGLSTAASLPPLLSQSQTSLPETELDDCRFPCPGNSPRESLSSQSPMSCLPLLFDQRDWLGPGAGVRARPENVPPASSHIELLLEKHGNGEMGVNIVEMLQSLHSLQQENQRLQDQILSLTAKKERLQLLNSELATPFPPHAALHASAHINFLSSTQDLLSSSKSPLSKSCFLNDTSFVTSSEELHSGSPSRSSSSLSFQSTPPPQQSPASFGQPLLNGLSRGPGDGPGAAGQAGGLAASLGGGPQLNGVLGGLNGVIQSPAQNAAQPALPALRPQPPPLSAQTLAQGFQLPKSMSPSSLLSEQQKQLLLEQQQLQQFLSSQNFTPEQQVVVVCQMLQQQRQRELQRLTLSGALASSPNSPLVAQSPGLLSSATASPLQGSQGGGLFGLQDNPLHKPGVSPAAARPPSQIRPAENRADLRVSTGCRREERRQKRLRRAGGGAPAERRPAASFAVPFLNV</sequence>
<dbReference type="SUPFAM" id="SSF57903">
    <property type="entry name" value="FYVE/PHD zinc finger"/>
    <property type="match status" value="1"/>
</dbReference>
<keyword evidence="6" id="KW-0862">Zinc</keyword>
<feature type="compositionally biased region" description="Low complexity" evidence="10">
    <location>
        <begin position="238"/>
        <end position="258"/>
    </location>
</feature>
<keyword evidence="7" id="KW-0539">Nucleus</keyword>
<dbReference type="SMART" id="SM00249">
    <property type="entry name" value="PHD"/>
    <property type="match status" value="2"/>
</dbReference>
<evidence type="ECO:0000256" key="2">
    <source>
        <dbReference type="ARBA" id="ARBA00022553"/>
    </source>
</evidence>
<dbReference type="GO" id="GO:0006357">
    <property type="term" value="P:regulation of transcription by RNA polymerase II"/>
    <property type="evidence" value="ECO:0007669"/>
    <property type="project" value="TreeGrafter"/>
</dbReference>
<keyword evidence="5 8" id="KW-0863">Zinc-finger</keyword>
<reference evidence="13" key="1">
    <citation type="submission" date="2019-06" db="EMBL/GenBank/DDBJ databases">
        <authorList>
            <consortium name="Wellcome Sanger Institute Data Sharing"/>
        </authorList>
    </citation>
    <scope>NUCLEOTIDE SEQUENCE [LARGE SCALE GENOMIC DNA]</scope>
</reference>
<dbReference type="InterPro" id="IPR013083">
    <property type="entry name" value="Znf_RING/FYVE/PHD"/>
</dbReference>
<feature type="compositionally biased region" description="Low complexity" evidence="10">
    <location>
        <begin position="538"/>
        <end position="572"/>
    </location>
</feature>
<evidence type="ECO:0000256" key="1">
    <source>
        <dbReference type="ARBA" id="ARBA00004123"/>
    </source>
</evidence>
<evidence type="ECO:0000256" key="7">
    <source>
        <dbReference type="ARBA" id="ARBA00023242"/>
    </source>
</evidence>
<keyword evidence="2" id="KW-0597">Phosphoprotein</keyword>
<feature type="region of interest" description="Disordered" evidence="10">
    <location>
        <begin position="188"/>
        <end position="404"/>
    </location>
</feature>
<keyword evidence="3" id="KW-0479">Metal-binding</keyword>
<feature type="compositionally biased region" description="Gly residues" evidence="10">
    <location>
        <begin position="870"/>
        <end position="885"/>
    </location>
</feature>
<dbReference type="InParanoid" id="A0A672FBT7"/>
<feature type="compositionally biased region" description="Acidic residues" evidence="10">
    <location>
        <begin position="348"/>
        <end position="370"/>
    </location>
</feature>
<feature type="domain" description="PHD-type" evidence="12">
    <location>
        <begin position="62"/>
        <end position="181"/>
    </location>
</feature>
<dbReference type="Pfam" id="PF13832">
    <property type="entry name" value="zf-HC5HC2H_2"/>
    <property type="match status" value="1"/>
</dbReference>
<feature type="compositionally biased region" description="Pro residues" evidence="10">
    <location>
        <begin position="511"/>
        <end position="520"/>
    </location>
</feature>
<feature type="compositionally biased region" description="Low complexity" evidence="10">
    <location>
        <begin position="835"/>
        <end position="849"/>
    </location>
</feature>
<feature type="compositionally biased region" description="Basic and acidic residues" evidence="10">
    <location>
        <begin position="1061"/>
        <end position="1079"/>
    </location>
</feature>
<reference evidence="13" key="2">
    <citation type="submission" date="2025-08" db="UniProtKB">
        <authorList>
            <consortium name="Ensembl"/>
        </authorList>
    </citation>
    <scope>IDENTIFICATION</scope>
</reference>
<accession>A0A672FBT7</accession>
<feature type="compositionally biased region" description="Basic residues" evidence="10">
    <location>
        <begin position="472"/>
        <end position="491"/>
    </location>
</feature>
<dbReference type="GO" id="GO:0005634">
    <property type="term" value="C:nucleus"/>
    <property type="evidence" value="ECO:0007669"/>
    <property type="project" value="UniProtKB-SubCell"/>
</dbReference>
<dbReference type="FunFam" id="3.30.40.10:FF:000053">
    <property type="entry name" value="protein AF-10 isoform X2"/>
    <property type="match status" value="1"/>
</dbReference>
<feature type="compositionally biased region" description="Polar residues" evidence="10">
    <location>
        <begin position="1004"/>
        <end position="1025"/>
    </location>
</feature>
<feature type="compositionally biased region" description="Polar residues" evidence="10">
    <location>
        <begin position="299"/>
        <end position="317"/>
    </location>
</feature>
<feature type="domain" description="PHD-type" evidence="11">
    <location>
        <begin position="5"/>
        <end position="57"/>
    </location>
</feature>
<dbReference type="Pfam" id="PF13831">
    <property type="entry name" value="PHD_2"/>
    <property type="match status" value="1"/>
</dbReference>
<dbReference type="InterPro" id="IPR019786">
    <property type="entry name" value="Zinc_finger_PHD-type_CS"/>
</dbReference>
<dbReference type="InterPro" id="IPR001965">
    <property type="entry name" value="Znf_PHD"/>
</dbReference>
<evidence type="ECO:0000259" key="11">
    <source>
        <dbReference type="PROSITE" id="PS50016"/>
    </source>
</evidence>
<dbReference type="InterPro" id="IPR049781">
    <property type="entry name" value="AF10/AF17_PHD"/>
</dbReference>
<feature type="compositionally biased region" description="Basic and acidic residues" evidence="10">
    <location>
        <begin position="320"/>
        <end position="338"/>
    </location>
</feature>
<feature type="region of interest" description="Disordered" evidence="10">
    <location>
        <begin position="1004"/>
        <end position="1098"/>
    </location>
</feature>
<feature type="region of interest" description="Disordered" evidence="10">
    <location>
        <begin position="830"/>
        <end position="885"/>
    </location>
</feature>
<organism evidence="13 14">
    <name type="scientific">Salarias fasciatus</name>
    <name type="common">Jewelled blenny</name>
    <name type="synonym">Blennius fasciatus</name>
    <dbReference type="NCBI Taxonomy" id="181472"/>
    <lineage>
        <taxon>Eukaryota</taxon>
        <taxon>Metazoa</taxon>
        <taxon>Chordata</taxon>
        <taxon>Craniata</taxon>
        <taxon>Vertebrata</taxon>
        <taxon>Euteleostomi</taxon>
        <taxon>Actinopterygii</taxon>
        <taxon>Neopterygii</taxon>
        <taxon>Teleostei</taxon>
        <taxon>Neoteleostei</taxon>
        <taxon>Acanthomorphata</taxon>
        <taxon>Ovalentaria</taxon>
        <taxon>Blenniimorphae</taxon>
        <taxon>Blenniiformes</taxon>
        <taxon>Blennioidei</taxon>
        <taxon>Blenniidae</taxon>
        <taxon>Salariinae</taxon>
        <taxon>Salarias</taxon>
    </lineage>
</organism>
<dbReference type="GO" id="GO:0042393">
    <property type="term" value="F:histone binding"/>
    <property type="evidence" value="ECO:0007669"/>
    <property type="project" value="UniProtKB-ARBA"/>
</dbReference>
<reference evidence="13" key="3">
    <citation type="submission" date="2025-09" db="UniProtKB">
        <authorList>
            <consortium name="Ensembl"/>
        </authorList>
    </citation>
    <scope>IDENTIFICATION</scope>
</reference>
<dbReference type="PANTHER" id="PTHR13793">
    <property type="entry name" value="PHD FINGER PROTEINS"/>
    <property type="match status" value="1"/>
</dbReference>
<dbReference type="PROSITE" id="PS51805">
    <property type="entry name" value="EPHD"/>
    <property type="match status" value="1"/>
</dbReference>
<evidence type="ECO:0000313" key="13">
    <source>
        <dbReference type="Ensembl" id="ENSSFAP00005004291.1"/>
    </source>
</evidence>
<evidence type="ECO:0000256" key="6">
    <source>
        <dbReference type="ARBA" id="ARBA00022833"/>
    </source>
</evidence>